<dbReference type="RefSeq" id="XP_015518725.1">
    <property type="nucleotide sequence ID" value="XM_015663239.1"/>
</dbReference>
<sequence length="285" mass="32055">MTQFMLVRNRYCLAPLERCLLEKCKKLCGNRIYHGNVEKSNGNRLSAKRQTLSRTVLRERIIRDIRLTKERMEEVIERENIWTIPNFLCIGRILTSPYLGYLIVSQDYQVALWLLGIAGVTDLADGWIARTWASQASKLGSFLDPIADKLLIGTLFLSLTWTGLIPAQLTYLVVARDILLVIGASFIRYRSLPMPRTLVKYFDPTYASVQLAPTLASKLNTGVQLCLVGSTLAAPVFHFVDHPLLQGLCYLTAVTTLAGGLSYLVSKDTYKFLRKRKINPPSSPS</sequence>
<accession>A0A6J0BWN0</accession>
<evidence type="ECO:0000313" key="20">
    <source>
        <dbReference type="RefSeq" id="XP_046601640.1"/>
    </source>
</evidence>
<evidence type="ECO:0000256" key="4">
    <source>
        <dbReference type="ARBA" id="ARBA00022679"/>
    </source>
</evidence>
<evidence type="ECO:0000256" key="9">
    <source>
        <dbReference type="ARBA" id="ARBA00023128"/>
    </source>
</evidence>
<dbReference type="CTD" id="43104"/>
<dbReference type="GeneID" id="107223540"/>
<dbReference type="PANTHER" id="PTHR14269">
    <property type="entry name" value="CDP-DIACYLGLYCEROL--GLYCEROL-3-PHOSPHATE 3-PHOSPHATIDYLTRANSFERASE-RELATED"/>
    <property type="match status" value="1"/>
</dbReference>
<evidence type="ECO:0000256" key="11">
    <source>
        <dbReference type="ARBA" id="ARBA00023209"/>
    </source>
</evidence>
<organism evidence="16 17">
    <name type="scientific">Neodiprion lecontei</name>
    <name type="common">Redheaded pine sawfly</name>
    <dbReference type="NCBI Taxonomy" id="441921"/>
    <lineage>
        <taxon>Eukaryota</taxon>
        <taxon>Metazoa</taxon>
        <taxon>Ecdysozoa</taxon>
        <taxon>Arthropoda</taxon>
        <taxon>Hexapoda</taxon>
        <taxon>Insecta</taxon>
        <taxon>Pterygota</taxon>
        <taxon>Neoptera</taxon>
        <taxon>Endopterygota</taxon>
        <taxon>Hymenoptera</taxon>
        <taxon>Tenthredinoidea</taxon>
        <taxon>Diprionidae</taxon>
        <taxon>Diprioninae</taxon>
        <taxon>Neodiprion</taxon>
    </lineage>
</organism>
<dbReference type="RefSeq" id="XP_015518724.1">
    <property type="nucleotide sequence ID" value="XM_015663238.1"/>
</dbReference>
<dbReference type="Gene3D" id="1.20.120.1760">
    <property type="match status" value="1"/>
</dbReference>
<dbReference type="AlphaFoldDB" id="A0A6J0BWN0"/>
<keyword evidence="6" id="KW-0999">Mitochondrion inner membrane</keyword>
<gene>
    <name evidence="17 18 19 20" type="primary">LOC107223540</name>
</gene>
<evidence type="ECO:0000256" key="14">
    <source>
        <dbReference type="ARBA" id="ARBA00047433"/>
    </source>
</evidence>
<dbReference type="RefSeq" id="XP_046601639.1">
    <property type="nucleotide sequence ID" value="XM_046745683.1"/>
</dbReference>
<evidence type="ECO:0000313" key="16">
    <source>
        <dbReference type="Proteomes" id="UP000829291"/>
    </source>
</evidence>
<keyword evidence="9" id="KW-0496">Mitochondrion</keyword>
<dbReference type="OrthoDB" id="10020554at2759"/>
<dbReference type="EC" id="2.7.8.41" evidence="13"/>
<evidence type="ECO:0000256" key="10">
    <source>
        <dbReference type="ARBA" id="ARBA00023136"/>
    </source>
</evidence>
<keyword evidence="3" id="KW-0444">Lipid biosynthesis</keyword>
<evidence type="ECO:0000256" key="7">
    <source>
        <dbReference type="ARBA" id="ARBA00022989"/>
    </source>
</evidence>
<evidence type="ECO:0000256" key="5">
    <source>
        <dbReference type="ARBA" id="ARBA00022692"/>
    </source>
</evidence>
<keyword evidence="7 15" id="KW-1133">Transmembrane helix</keyword>
<dbReference type="GO" id="GO:0005743">
    <property type="term" value="C:mitochondrial inner membrane"/>
    <property type="evidence" value="ECO:0007669"/>
    <property type="project" value="UniProtKB-SubCell"/>
</dbReference>
<keyword evidence="8" id="KW-0443">Lipid metabolism</keyword>
<evidence type="ECO:0000256" key="1">
    <source>
        <dbReference type="ARBA" id="ARBA00004448"/>
    </source>
</evidence>
<dbReference type="GO" id="GO:0043337">
    <property type="term" value="F:cardiolipin synthase (CMP-forming)"/>
    <property type="evidence" value="ECO:0007669"/>
    <property type="project" value="UniProtKB-EC"/>
</dbReference>
<name>A0A6J0BWN0_NEOLC</name>
<evidence type="ECO:0000256" key="8">
    <source>
        <dbReference type="ARBA" id="ARBA00023098"/>
    </source>
</evidence>
<keyword evidence="16" id="KW-1185">Reference proteome</keyword>
<evidence type="ECO:0000256" key="15">
    <source>
        <dbReference type="SAM" id="Phobius"/>
    </source>
</evidence>
<keyword evidence="5 15" id="KW-0812">Transmembrane</keyword>
<protein>
    <recommendedName>
        <fullName evidence="13">cardiolipin synthase (CMP-forming)</fullName>
        <ecNumber evidence="13">2.7.8.41</ecNumber>
    </recommendedName>
</protein>
<evidence type="ECO:0000313" key="17">
    <source>
        <dbReference type="RefSeq" id="XP_015518724.1"/>
    </source>
</evidence>
<evidence type="ECO:0000313" key="19">
    <source>
        <dbReference type="RefSeq" id="XP_046601639.1"/>
    </source>
</evidence>
<feature type="transmembrane region" description="Helical" evidence="15">
    <location>
        <begin position="150"/>
        <end position="167"/>
    </location>
</feature>
<comment type="subcellular location">
    <subcellularLocation>
        <location evidence="1">Mitochondrion inner membrane</location>
        <topology evidence="1">Multi-pass membrane protein</topology>
    </subcellularLocation>
</comment>
<evidence type="ECO:0000313" key="18">
    <source>
        <dbReference type="RefSeq" id="XP_015518725.1"/>
    </source>
</evidence>
<evidence type="ECO:0000256" key="2">
    <source>
        <dbReference type="ARBA" id="ARBA00010441"/>
    </source>
</evidence>
<keyword evidence="10 15" id="KW-0472">Membrane</keyword>
<dbReference type="InterPro" id="IPR000462">
    <property type="entry name" value="CDP-OH_P_trans"/>
</dbReference>
<keyword evidence="12" id="KW-1208">Phospholipid metabolism</keyword>
<keyword evidence="4" id="KW-0808">Transferase</keyword>
<evidence type="ECO:0000256" key="3">
    <source>
        <dbReference type="ARBA" id="ARBA00022516"/>
    </source>
</evidence>
<dbReference type="FunFam" id="1.20.120.1760:FF:000005">
    <property type="entry name" value="Cardiolipin synthase 1"/>
    <property type="match status" value="1"/>
</dbReference>
<dbReference type="Proteomes" id="UP000829291">
    <property type="component" value="Chromosome 7"/>
</dbReference>
<dbReference type="KEGG" id="nlo:107223540"/>
<comment type="similarity">
    <text evidence="2">Belongs to the CDP-alcohol phosphatidyltransferase class-I family.</text>
</comment>
<comment type="catalytic activity">
    <reaction evidence="14">
        <text>a CDP-1,2-diacyl-sn-glycerol + a 1,2-diacyl-sn-glycero-3-phospho-(1'-sn-glycerol) = a cardiolipin + CMP + H(+)</text>
        <dbReference type="Rhea" id="RHEA:32931"/>
        <dbReference type="ChEBI" id="CHEBI:15378"/>
        <dbReference type="ChEBI" id="CHEBI:58332"/>
        <dbReference type="ChEBI" id="CHEBI:60377"/>
        <dbReference type="ChEBI" id="CHEBI:62237"/>
        <dbReference type="ChEBI" id="CHEBI:64716"/>
        <dbReference type="EC" id="2.7.8.41"/>
    </reaction>
</comment>
<dbReference type="RefSeq" id="XP_046601640.1">
    <property type="nucleotide sequence ID" value="XM_046745684.1"/>
</dbReference>
<keyword evidence="11" id="KW-0594">Phospholipid biosynthesis</keyword>
<dbReference type="InterPro" id="IPR043130">
    <property type="entry name" value="CDP-OH_PTrfase_TM_dom"/>
</dbReference>
<evidence type="ECO:0000256" key="13">
    <source>
        <dbReference type="ARBA" id="ARBA00039001"/>
    </source>
</evidence>
<dbReference type="GO" id="GO:0032049">
    <property type="term" value="P:cardiolipin biosynthetic process"/>
    <property type="evidence" value="ECO:0007669"/>
    <property type="project" value="TreeGrafter"/>
</dbReference>
<evidence type="ECO:0000256" key="12">
    <source>
        <dbReference type="ARBA" id="ARBA00023264"/>
    </source>
</evidence>
<evidence type="ECO:0000256" key="6">
    <source>
        <dbReference type="ARBA" id="ARBA00022792"/>
    </source>
</evidence>
<proteinExistence type="inferred from homology"/>
<dbReference type="Pfam" id="PF01066">
    <property type="entry name" value="CDP-OH_P_transf"/>
    <property type="match status" value="1"/>
</dbReference>
<dbReference type="PANTHER" id="PTHR14269:SF60">
    <property type="entry name" value="CARDIOLIPIN SYNTHASE (CMP-FORMING)"/>
    <property type="match status" value="1"/>
</dbReference>
<reference evidence="17 18" key="1">
    <citation type="submission" date="2025-04" db="UniProtKB">
        <authorList>
            <consortium name="RefSeq"/>
        </authorList>
    </citation>
    <scope>IDENTIFICATION</scope>
    <source>
        <tissue evidence="19 20">Thorax and Abdomen</tissue>
        <tissue evidence="17 18">Whole body</tissue>
    </source>
</reference>
<dbReference type="InterPro" id="IPR050324">
    <property type="entry name" value="CDP-alcohol_PTase-I"/>
</dbReference>
<feature type="transmembrane region" description="Helical" evidence="15">
    <location>
        <begin position="244"/>
        <end position="266"/>
    </location>
</feature>